<evidence type="ECO:0000256" key="1">
    <source>
        <dbReference type="ARBA" id="ARBA00004141"/>
    </source>
</evidence>
<dbReference type="Pfam" id="PF00083">
    <property type="entry name" value="Sugar_tr"/>
    <property type="match status" value="1"/>
</dbReference>
<dbReference type="GO" id="GO:0005351">
    <property type="term" value="F:carbohydrate:proton symporter activity"/>
    <property type="evidence" value="ECO:0007669"/>
    <property type="project" value="TreeGrafter"/>
</dbReference>
<evidence type="ECO:0000313" key="11">
    <source>
        <dbReference type="Proteomes" id="UP001203852"/>
    </source>
</evidence>
<reference evidence="10" key="1">
    <citation type="journal article" date="2022" name="bioRxiv">
        <title>Deciphering the potential niche of two novel black yeast fungi from a biological soil crust based on their genomes, phenotypes, and melanin regulation.</title>
        <authorList>
            <consortium name="DOE Joint Genome Institute"/>
            <person name="Carr E.C."/>
            <person name="Barton Q."/>
            <person name="Grambo S."/>
            <person name="Sullivan M."/>
            <person name="Renfro C.M."/>
            <person name="Kuo A."/>
            <person name="Pangilinan J."/>
            <person name="Lipzen A."/>
            <person name="Keymanesh K."/>
            <person name="Savage E."/>
            <person name="Barry K."/>
            <person name="Grigoriev I.V."/>
            <person name="Riekhof W.R."/>
            <person name="Harris S.S."/>
        </authorList>
    </citation>
    <scope>NUCLEOTIDE SEQUENCE</scope>
    <source>
        <strain evidence="10">JF 03-4F</strain>
    </source>
</reference>
<evidence type="ECO:0000256" key="2">
    <source>
        <dbReference type="ARBA" id="ARBA00010992"/>
    </source>
</evidence>
<feature type="transmembrane region" description="Helical" evidence="8">
    <location>
        <begin position="334"/>
        <end position="358"/>
    </location>
</feature>
<dbReference type="Gene3D" id="1.20.1250.20">
    <property type="entry name" value="MFS general substrate transporter like domains"/>
    <property type="match status" value="1"/>
</dbReference>
<protein>
    <submittedName>
        <fullName evidence="10">General substrate transporter</fullName>
    </submittedName>
</protein>
<feature type="transmembrane region" description="Helical" evidence="8">
    <location>
        <begin position="147"/>
        <end position="167"/>
    </location>
</feature>
<comment type="subcellular location">
    <subcellularLocation>
        <location evidence="1">Membrane</location>
        <topology evidence="1">Multi-pass membrane protein</topology>
    </subcellularLocation>
</comment>
<feature type="transmembrane region" description="Helical" evidence="8">
    <location>
        <begin position="306"/>
        <end position="327"/>
    </location>
</feature>
<evidence type="ECO:0000256" key="4">
    <source>
        <dbReference type="ARBA" id="ARBA00022692"/>
    </source>
</evidence>
<comment type="caution">
    <text evidence="10">The sequence shown here is derived from an EMBL/GenBank/DDBJ whole genome shotgun (WGS) entry which is preliminary data.</text>
</comment>
<feature type="transmembrane region" description="Helical" evidence="8">
    <location>
        <begin position="269"/>
        <end position="294"/>
    </location>
</feature>
<evidence type="ECO:0000259" key="9">
    <source>
        <dbReference type="PROSITE" id="PS50850"/>
    </source>
</evidence>
<dbReference type="InterPro" id="IPR036259">
    <property type="entry name" value="MFS_trans_sf"/>
</dbReference>
<dbReference type="PANTHER" id="PTHR48022">
    <property type="entry name" value="PLASTIDIC GLUCOSE TRANSPORTER 4"/>
    <property type="match status" value="1"/>
</dbReference>
<keyword evidence="5 8" id="KW-1133">Transmembrane helix</keyword>
<evidence type="ECO:0000256" key="6">
    <source>
        <dbReference type="ARBA" id="ARBA00023136"/>
    </source>
</evidence>
<evidence type="ECO:0000256" key="7">
    <source>
        <dbReference type="RuleBase" id="RU003346"/>
    </source>
</evidence>
<dbReference type="GO" id="GO:0016020">
    <property type="term" value="C:membrane"/>
    <property type="evidence" value="ECO:0007669"/>
    <property type="project" value="UniProtKB-SubCell"/>
</dbReference>
<evidence type="ECO:0000313" key="10">
    <source>
        <dbReference type="EMBL" id="KAI1614670.1"/>
    </source>
</evidence>
<dbReference type="AlphaFoldDB" id="A0AAN6DXV7"/>
<keyword evidence="4 8" id="KW-0812">Transmembrane</keyword>
<dbReference type="FunFam" id="1.20.1250.20:FF:000134">
    <property type="entry name" value="MFS sugar transporter protein"/>
    <property type="match status" value="1"/>
</dbReference>
<dbReference type="PROSITE" id="PS00216">
    <property type="entry name" value="SUGAR_TRANSPORT_1"/>
    <property type="match status" value="1"/>
</dbReference>
<comment type="similarity">
    <text evidence="2 7">Belongs to the major facilitator superfamily. Sugar transporter (TC 2.A.1.1) family.</text>
</comment>
<feature type="transmembrane region" description="Helical" evidence="8">
    <location>
        <begin position="370"/>
        <end position="394"/>
    </location>
</feature>
<feature type="transmembrane region" description="Helical" evidence="8">
    <location>
        <begin position="179"/>
        <end position="200"/>
    </location>
</feature>
<name>A0AAN6DXV7_9EURO</name>
<feature type="transmembrane region" description="Helical" evidence="8">
    <location>
        <begin position="406"/>
        <end position="424"/>
    </location>
</feature>
<feature type="transmembrane region" description="Helical" evidence="8">
    <location>
        <begin position="54"/>
        <end position="77"/>
    </location>
</feature>
<keyword evidence="6 8" id="KW-0472">Membrane</keyword>
<feature type="transmembrane region" description="Helical" evidence="8">
    <location>
        <begin position="114"/>
        <end position="135"/>
    </location>
</feature>
<accession>A0AAN6DXV7</accession>
<dbReference type="PANTHER" id="PTHR48022:SF11">
    <property type="entry name" value="MONOSACCHARIDE TRANSPORTER (HXT8), PUTATIVE (AFU_ORTHOLOGUE AFUA_2G08120)-RELATED"/>
    <property type="match status" value="1"/>
</dbReference>
<keyword evidence="11" id="KW-1185">Reference proteome</keyword>
<dbReference type="EMBL" id="MU404353">
    <property type="protein sequence ID" value="KAI1614670.1"/>
    <property type="molecule type" value="Genomic_DNA"/>
</dbReference>
<dbReference type="InterPro" id="IPR020846">
    <property type="entry name" value="MFS_dom"/>
</dbReference>
<dbReference type="InterPro" id="IPR005829">
    <property type="entry name" value="Sugar_transporter_CS"/>
</dbReference>
<sequence length="515" mass="55295">MSTKTTAYNLGVGLIVAIGSLTYGFGFASVATSIGQPGFYLYFNLSTTGSGAAYTNHILGALNALFFFGAAVGALSIGPLADAIGRKKGLVYTSVLACLGGALAAGSVHIAMLIVFRIVQGCGLGSLATLVPIYLSETSTPRKRGMLTGLHGFFLVCGYNLAAWVGVGCFFAKNLTFGWRAPIALTVLPPLILLIGTFFVPESPRWLIMKDRSDEAWTILSRLHKTVGGDDDPAARAEFYQMREQIVFENANPSGYWAILTTRKYFKRAFLACFIQFAAQSSGGLTISSYSVIIYTDLGLTGVLPLLMYAIYTLIGALGNLGSLLTIDKTGRRPVLIIGLAGCLVALIIETAMVAKYVDVPKPNPGGQKVAVFAFMLFVFFYGLFLDAASFIYSSEIYPTNVRARGVALATFTYFAFCIAYVTPGATALAAIGWKYFLVFVCVTFFSVLVVAFFYPETKGKSLEDLAELFGDPVVVHLTDLDTAEKSALETVNQVETINHTEQSSQLAAEPRLSA</sequence>
<dbReference type="SUPFAM" id="SSF103473">
    <property type="entry name" value="MFS general substrate transporter"/>
    <property type="match status" value="1"/>
</dbReference>
<feature type="transmembrane region" description="Helical" evidence="8">
    <location>
        <begin position="89"/>
        <end position="108"/>
    </location>
</feature>
<gene>
    <name evidence="10" type="ORF">EDD36DRAFT_487337</name>
</gene>
<evidence type="ECO:0000256" key="3">
    <source>
        <dbReference type="ARBA" id="ARBA00022448"/>
    </source>
</evidence>
<dbReference type="PROSITE" id="PS50850">
    <property type="entry name" value="MFS"/>
    <property type="match status" value="1"/>
</dbReference>
<dbReference type="Proteomes" id="UP001203852">
    <property type="component" value="Unassembled WGS sequence"/>
</dbReference>
<feature type="transmembrane region" description="Helical" evidence="8">
    <location>
        <begin position="436"/>
        <end position="455"/>
    </location>
</feature>
<dbReference type="InterPro" id="IPR050360">
    <property type="entry name" value="MFS_Sugar_Transporters"/>
</dbReference>
<dbReference type="InterPro" id="IPR003663">
    <property type="entry name" value="Sugar/inositol_transpt"/>
</dbReference>
<proteinExistence type="inferred from homology"/>
<feature type="transmembrane region" description="Helical" evidence="8">
    <location>
        <begin position="12"/>
        <end position="34"/>
    </location>
</feature>
<feature type="domain" description="Major facilitator superfamily (MFS) profile" evidence="9">
    <location>
        <begin position="12"/>
        <end position="459"/>
    </location>
</feature>
<evidence type="ECO:0000256" key="5">
    <source>
        <dbReference type="ARBA" id="ARBA00022989"/>
    </source>
</evidence>
<dbReference type="NCBIfam" id="TIGR00879">
    <property type="entry name" value="SP"/>
    <property type="match status" value="1"/>
</dbReference>
<dbReference type="PRINTS" id="PR00171">
    <property type="entry name" value="SUGRTRNSPORT"/>
</dbReference>
<organism evidence="10 11">
    <name type="scientific">Exophiala viscosa</name>
    <dbReference type="NCBI Taxonomy" id="2486360"/>
    <lineage>
        <taxon>Eukaryota</taxon>
        <taxon>Fungi</taxon>
        <taxon>Dikarya</taxon>
        <taxon>Ascomycota</taxon>
        <taxon>Pezizomycotina</taxon>
        <taxon>Eurotiomycetes</taxon>
        <taxon>Chaetothyriomycetidae</taxon>
        <taxon>Chaetothyriales</taxon>
        <taxon>Herpotrichiellaceae</taxon>
        <taxon>Exophiala</taxon>
    </lineage>
</organism>
<keyword evidence="3 7" id="KW-0813">Transport</keyword>
<evidence type="ECO:0000256" key="8">
    <source>
        <dbReference type="SAM" id="Phobius"/>
    </source>
</evidence>
<dbReference type="InterPro" id="IPR005828">
    <property type="entry name" value="MFS_sugar_transport-like"/>
</dbReference>